<sequence>MLRHIPGLQSLKAFEASARHLNFTRAAAELNVTPAAVSHQIKELEEAVGVPLFQRTSRHMQLTRQGQILKPAIADALEGLTRALQKLRQVENPTQVRVTASPSIAAKWLVPRIDRFLESMPGADVRIDVSSEPLDFDREDIDVAIRFGDGVYPGLVVEKLFHDTLFPVCSPELLKGAKPLREPKDLLQFTLIHLEWEAQGAVWPNWRMWMLAAGVKDFNDTRGLHFSQTSLAVQAAVDGHGVALGDSTLVADDLASGRLVKPFELSLRSPAQFAYHLITRRDTAERPMTRAFRNWIIAEAAASQG</sequence>
<evidence type="ECO:0000256" key="1">
    <source>
        <dbReference type="ARBA" id="ARBA00009437"/>
    </source>
</evidence>
<dbReference type="InterPro" id="IPR036388">
    <property type="entry name" value="WH-like_DNA-bd_sf"/>
</dbReference>
<keyword evidence="2" id="KW-0805">Transcription regulation</keyword>
<dbReference type="Pfam" id="PF03466">
    <property type="entry name" value="LysR_substrate"/>
    <property type="match status" value="1"/>
</dbReference>
<dbReference type="RefSeq" id="WP_111199959.1">
    <property type="nucleotide sequence ID" value="NZ_QKVK01000010.1"/>
</dbReference>
<dbReference type="EMBL" id="QKVK01000010">
    <property type="protein sequence ID" value="PZF75439.1"/>
    <property type="molecule type" value="Genomic_DNA"/>
</dbReference>
<evidence type="ECO:0000313" key="6">
    <source>
        <dbReference type="EMBL" id="PZF75439.1"/>
    </source>
</evidence>
<dbReference type="CDD" id="cd08432">
    <property type="entry name" value="PBP2_GcdR_TrpI_HvrB_AmpR_like"/>
    <property type="match status" value="1"/>
</dbReference>
<dbReference type="FunFam" id="1.10.10.10:FF:000038">
    <property type="entry name" value="Glycine cleavage system transcriptional activator"/>
    <property type="match status" value="1"/>
</dbReference>
<dbReference type="FunFam" id="3.40.190.10:FF:000017">
    <property type="entry name" value="Glycine cleavage system transcriptional activator"/>
    <property type="match status" value="1"/>
</dbReference>
<feature type="domain" description="HTH lysR-type" evidence="5">
    <location>
        <begin position="6"/>
        <end position="63"/>
    </location>
</feature>
<comment type="similarity">
    <text evidence="1">Belongs to the LysR transcriptional regulatory family.</text>
</comment>
<keyword evidence="3" id="KW-0238">DNA-binding</keyword>
<dbReference type="AlphaFoldDB" id="A0A2W2BH07"/>
<dbReference type="PANTHER" id="PTHR30537:SF26">
    <property type="entry name" value="GLYCINE CLEAVAGE SYSTEM TRANSCRIPTIONAL ACTIVATOR"/>
    <property type="match status" value="1"/>
</dbReference>
<dbReference type="GO" id="GO:0043565">
    <property type="term" value="F:sequence-specific DNA binding"/>
    <property type="evidence" value="ECO:0007669"/>
    <property type="project" value="TreeGrafter"/>
</dbReference>
<evidence type="ECO:0000259" key="5">
    <source>
        <dbReference type="PROSITE" id="PS50931"/>
    </source>
</evidence>
<evidence type="ECO:0000256" key="3">
    <source>
        <dbReference type="ARBA" id="ARBA00023125"/>
    </source>
</evidence>
<dbReference type="InterPro" id="IPR058163">
    <property type="entry name" value="LysR-type_TF_proteobact-type"/>
</dbReference>
<dbReference type="GO" id="GO:0006351">
    <property type="term" value="P:DNA-templated transcription"/>
    <property type="evidence" value="ECO:0007669"/>
    <property type="project" value="TreeGrafter"/>
</dbReference>
<dbReference type="InterPro" id="IPR036390">
    <property type="entry name" value="WH_DNA-bd_sf"/>
</dbReference>
<evidence type="ECO:0000256" key="2">
    <source>
        <dbReference type="ARBA" id="ARBA00023015"/>
    </source>
</evidence>
<dbReference type="SUPFAM" id="SSF53850">
    <property type="entry name" value="Periplasmic binding protein-like II"/>
    <property type="match status" value="1"/>
</dbReference>
<evidence type="ECO:0000256" key="4">
    <source>
        <dbReference type="ARBA" id="ARBA00023163"/>
    </source>
</evidence>
<dbReference type="InterPro" id="IPR000847">
    <property type="entry name" value="LysR_HTH_N"/>
</dbReference>
<dbReference type="NCBIfam" id="NF008352">
    <property type="entry name" value="PRK11139.1"/>
    <property type="match status" value="1"/>
</dbReference>
<gene>
    <name evidence="6" type="ORF">DK847_18145</name>
</gene>
<reference evidence="7" key="1">
    <citation type="submission" date="2018-06" db="EMBL/GenBank/DDBJ databases">
        <title>Aestuariibacter litoralis strain KCTC 52945T.</title>
        <authorList>
            <person name="Li X."/>
            <person name="Salam N."/>
            <person name="Li J.-L."/>
            <person name="Chen Y.-M."/>
            <person name="Yang Z.-W."/>
            <person name="Zhang L.-Y."/>
            <person name="Han M.-X."/>
            <person name="Xiao M."/>
            <person name="Li W.-J."/>
        </authorList>
    </citation>
    <scope>NUCLEOTIDE SEQUENCE [LARGE SCALE GENOMIC DNA]</scope>
    <source>
        <strain evidence="7">KCTC 52945</strain>
    </source>
</reference>
<evidence type="ECO:0000313" key="7">
    <source>
        <dbReference type="Proteomes" id="UP000248795"/>
    </source>
</evidence>
<dbReference type="GO" id="GO:0003700">
    <property type="term" value="F:DNA-binding transcription factor activity"/>
    <property type="evidence" value="ECO:0007669"/>
    <property type="project" value="InterPro"/>
</dbReference>
<dbReference type="Gene3D" id="3.40.190.10">
    <property type="entry name" value="Periplasmic binding protein-like II"/>
    <property type="match status" value="2"/>
</dbReference>
<dbReference type="SUPFAM" id="SSF46785">
    <property type="entry name" value="Winged helix' DNA-binding domain"/>
    <property type="match status" value="1"/>
</dbReference>
<protein>
    <submittedName>
        <fullName evidence="6">Transcriptional regulator</fullName>
    </submittedName>
</protein>
<proteinExistence type="inferred from homology"/>
<dbReference type="InterPro" id="IPR005119">
    <property type="entry name" value="LysR_subst-bd"/>
</dbReference>
<dbReference type="Proteomes" id="UP000248795">
    <property type="component" value="Unassembled WGS sequence"/>
</dbReference>
<keyword evidence="7" id="KW-1185">Reference proteome</keyword>
<dbReference type="Gene3D" id="1.10.10.10">
    <property type="entry name" value="Winged helix-like DNA-binding domain superfamily/Winged helix DNA-binding domain"/>
    <property type="match status" value="1"/>
</dbReference>
<comment type="caution">
    <text evidence="6">The sequence shown here is derived from an EMBL/GenBank/DDBJ whole genome shotgun (WGS) entry which is preliminary data.</text>
</comment>
<organism evidence="6 7">
    <name type="scientific">Aestuariivirga litoralis</name>
    <dbReference type="NCBI Taxonomy" id="2650924"/>
    <lineage>
        <taxon>Bacteria</taxon>
        <taxon>Pseudomonadati</taxon>
        <taxon>Pseudomonadota</taxon>
        <taxon>Alphaproteobacteria</taxon>
        <taxon>Hyphomicrobiales</taxon>
        <taxon>Aestuariivirgaceae</taxon>
        <taxon>Aestuariivirga</taxon>
    </lineage>
</organism>
<dbReference type="PANTHER" id="PTHR30537">
    <property type="entry name" value="HTH-TYPE TRANSCRIPTIONAL REGULATOR"/>
    <property type="match status" value="1"/>
</dbReference>
<keyword evidence="4" id="KW-0804">Transcription</keyword>
<dbReference type="PROSITE" id="PS50931">
    <property type="entry name" value="HTH_LYSR"/>
    <property type="match status" value="1"/>
</dbReference>
<name>A0A2W2BH07_9HYPH</name>
<dbReference type="PRINTS" id="PR00039">
    <property type="entry name" value="HTHLYSR"/>
</dbReference>
<dbReference type="Pfam" id="PF00126">
    <property type="entry name" value="HTH_1"/>
    <property type="match status" value="1"/>
</dbReference>
<accession>A0A2W2BH07</accession>